<dbReference type="NCBIfam" id="TIGR00057">
    <property type="entry name" value="L-threonylcarbamoyladenylate synthase"/>
    <property type="match status" value="1"/>
</dbReference>
<dbReference type="SUPFAM" id="SSF81923">
    <property type="entry name" value="Double Clp-N motif"/>
    <property type="match status" value="1"/>
</dbReference>
<evidence type="ECO:0000256" key="13">
    <source>
        <dbReference type="SAM" id="MobiDB-lite"/>
    </source>
</evidence>
<dbReference type="GO" id="GO:0000049">
    <property type="term" value="F:tRNA binding"/>
    <property type="evidence" value="ECO:0007669"/>
    <property type="project" value="TreeGrafter"/>
</dbReference>
<feature type="region of interest" description="Disordered" evidence="13">
    <location>
        <begin position="131"/>
        <end position="171"/>
    </location>
</feature>
<dbReference type="GO" id="GO:0005737">
    <property type="term" value="C:cytoplasm"/>
    <property type="evidence" value="ECO:0007669"/>
    <property type="project" value="UniProtKB-SubCell"/>
</dbReference>
<organism evidence="16 17">
    <name type="scientific">Sumerlaea chitinivorans</name>
    <dbReference type="NCBI Taxonomy" id="2250252"/>
    <lineage>
        <taxon>Bacteria</taxon>
        <taxon>Candidatus Sumerlaeota</taxon>
        <taxon>Candidatus Sumerlaeia</taxon>
        <taxon>Candidatus Sumerlaeales</taxon>
        <taxon>Candidatus Sumerlaeaceae</taxon>
        <taxon>Candidatus Sumerlaea</taxon>
    </lineage>
</organism>
<dbReference type="Pfam" id="PF01300">
    <property type="entry name" value="Sua5_yciO_yrdC"/>
    <property type="match status" value="1"/>
</dbReference>
<dbReference type="GO" id="GO:0061710">
    <property type="term" value="F:L-threonylcarbamoyladenylate synthase"/>
    <property type="evidence" value="ECO:0007669"/>
    <property type="project" value="UniProtKB-EC"/>
</dbReference>
<comment type="subcellular location">
    <subcellularLocation>
        <location evidence="1">Cytoplasm</location>
    </subcellularLocation>
</comment>
<keyword evidence="9" id="KW-0067">ATP-binding</keyword>
<comment type="similarity">
    <text evidence="2">Belongs to the SUA5 family.</text>
</comment>
<feature type="domain" description="Clp R" evidence="15">
    <location>
        <begin position="197"/>
        <end position="344"/>
    </location>
</feature>
<dbReference type="InterPro" id="IPR050156">
    <property type="entry name" value="TC-AMP_synthase_SUA5"/>
</dbReference>
<keyword evidence="4" id="KW-0963">Cytoplasm</keyword>
<gene>
    <name evidence="16" type="ORF">BRCON_1568</name>
</gene>
<keyword evidence="6" id="KW-0819">tRNA processing</keyword>
<evidence type="ECO:0000313" key="17">
    <source>
        <dbReference type="Proteomes" id="UP000262583"/>
    </source>
</evidence>
<dbReference type="SUPFAM" id="SSF55821">
    <property type="entry name" value="YrdC/RibB"/>
    <property type="match status" value="1"/>
</dbReference>
<evidence type="ECO:0000256" key="11">
    <source>
        <dbReference type="ARBA" id="ARBA00048366"/>
    </source>
</evidence>
<dbReference type="Gene3D" id="1.10.1780.10">
    <property type="entry name" value="Clp, N-terminal domain"/>
    <property type="match status" value="1"/>
</dbReference>
<dbReference type="Gene3D" id="3.90.870.10">
    <property type="entry name" value="DHBP synthase"/>
    <property type="match status" value="1"/>
</dbReference>
<dbReference type="PANTHER" id="PTHR17490:SF16">
    <property type="entry name" value="THREONYLCARBAMOYL-AMP SYNTHASE"/>
    <property type="match status" value="1"/>
</dbReference>
<dbReference type="PROSITE" id="PS51163">
    <property type="entry name" value="YRDC"/>
    <property type="match status" value="1"/>
</dbReference>
<evidence type="ECO:0000256" key="6">
    <source>
        <dbReference type="ARBA" id="ARBA00022694"/>
    </source>
</evidence>
<dbReference type="InterPro" id="IPR017945">
    <property type="entry name" value="DHBP_synth_RibB-like_a/b_dom"/>
</dbReference>
<dbReference type="EC" id="2.7.7.87" evidence="3"/>
<evidence type="ECO:0000256" key="3">
    <source>
        <dbReference type="ARBA" id="ARBA00012584"/>
    </source>
</evidence>
<dbReference type="InterPro" id="IPR036628">
    <property type="entry name" value="Clp_N_dom_sf"/>
</dbReference>
<evidence type="ECO:0000256" key="4">
    <source>
        <dbReference type="ARBA" id="ARBA00022490"/>
    </source>
</evidence>
<dbReference type="GO" id="GO:0008033">
    <property type="term" value="P:tRNA processing"/>
    <property type="evidence" value="ECO:0007669"/>
    <property type="project" value="UniProtKB-KW"/>
</dbReference>
<dbReference type="PROSITE" id="PS51903">
    <property type="entry name" value="CLP_R"/>
    <property type="match status" value="1"/>
</dbReference>
<evidence type="ECO:0000256" key="2">
    <source>
        <dbReference type="ARBA" id="ARBA00007663"/>
    </source>
</evidence>
<feature type="domain" description="YrdC-like" evidence="14">
    <location>
        <begin position="446"/>
        <end position="631"/>
    </location>
</feature>
<reference evidence="16 17" key="1">
    <citation type="submission" date="2018-05" db="EMBL/GenBank/DDBJ databases">
        <title>A metagenomic window into the 2 km-deep terrestrial subsurface aquifer revealed taxonomically and functionally diverse microbial community comprising novel uncultured bacterial lineages.</title>
        <authorList>
            <person name="Kadnikov V.V."/>
            <person name="Mardanov A.V."/>
            <person name="Beletsky A.V."/>
            <person name="Banks D."/>
            <person name="Pimenov N.V."/>
            <person name="Frank Y.A."/>
            <person name="Karnachuk O.V."/>
            <person name="Ravin N.V."/>
        </authorList>
    </citation>
    <scope>NUCLEOTIDE SEQUENCE [LARGE SCALE GENOMIC DNA]</scope>
    <source>
        <strain evidence="16">BY</strain>
    </source>
</reference>
<keyword evidence="12" id="KW-0677">Repeat</keyword>
<keyword evidence="8" id="KW-0547">Nucleotide-binding</keyword>
<dbReference type="Pfam" id="PF02861">
    <property type="entry name" value="Clp_N"/>
    <property type="match status" value="1"/>
</dbReference>
<comment type="catalytic activity">
    <reaction evidence="11">
        <text>L-threonine + hydrogencarbonate + ATP = L-threonylcarbamoyladenylate + diphosphate + H2O</text>
        <dbReference type="Rhea" id="RHEA:36407"/>
        <dbReference type="ChEBI" id="CHEBI:15377"/>
        <dbReference type="ChEBI" id="CHEBI:17544"/>
        <dbReference type="ChEBI" id="CHEBI:30616"/>
        <dbReference type="ChEBI" id="CHEBI:33019"/>
        <dbReference type="ChEBI" id="CHEBI:57926"/>
        <dbReference type="ChEBI" id="CHEBI:73682"/>
        <dbReference type="EC" id="2.7.7.87"/>
    </reaction>
</comment>
<proteinExistence type="inferred from homology"/>
<evidence type="ECO:0000256" key="7">
    <source>
        <dbReference type="ARBA" id="ARBA00022695"/>
    </source>
</evidence>
<dbReference type="InterPro" id="IPR004176">
    <property type="entry name" value="Clp_R_N"/>
</dbReference>
<accession>A0A2Z4Y7G0</accession>
<dbReference type="GO" id="GO:0006450">
    <property type="term" value="P:regulation of translational fidelity"/>
    <property type="evidence" value="ECO:0007669"/>
    <property type="project" value="TreeGrafter"/>
</dbReference>
<evidence type="ECO:0000313" key="16">
    <source>
        <dbReference type="EMBL" id="AXA36345.1"/>
    </source>
</evidence>
<evidence type="ECO:0000256" key="1">
    <source>
        <dbReference type="ARBA" id="ARBA00004496"/>
    </source>
</evidence>
<keyword evidence="5" id="KW-0808">Transferase</keyword>
<dbReference type="PANTHER" id="PTHR17490">
    <property type="entry name" value="SUA5"/>
    <property type="match status" value="1"/>
</dbReference>
<evidence type="ECO:0000256" key="8">
    <source>
        <dbReference type="ARBA" id="ARBA00022741"/>
    </source>
</evidence>
<dbReference type="InterPro" id="IPR006070">
    <property type="entry name" value="Sua5-like_dom"/>
</dbReference>
<dbReference type="KEGG" id="schv:BRCON_1568"/>
<name>A0A2Z4Y7G0_SUMC1</name>
<dbReference type="EMBL" id="CP030759">
    <property type="protein sequence ID" value="AXA36345.1"/>
    <property type="molecule type" value="Genomic_DNA"/>
</dbReference>
<dbReference type="GO" id="GO:0005524">
    <property type="term" value="F:ATP binding"/>
    <property type="evidence" value="ECO:0007669"/>
    <property type="project" value="UniProtKB-KW"/>
</dbReference>
<dbReference type="Proteomes" id="UP000262583">
    <property type="component" value="Chromosome"/>
</dbReference>
<evidence type="ECO:0000256" key="9">
    <source>
        <dbReference type="ARBA" id="ARBA00022840"/>
    </source>
</evidence>
<dbReference type="GO" id="GO:0003725">
    <property type="term" value="F:double-stranded RNA binding"/>
    <property type="evidence" value="ECO:0007669"/>
    <property type="project" value="InterPro"/>
</dbReference>
<evidence type="ECO:0000256" key="10">
    <source>
        <dbReference type="ARBA" id="ARBA00029774"/>
    </source>
</evidence>
<dbReference type="AlphaFoldDB" id="A0A2Z4Y7G0"/>
<evidence type="ECO:0000259" key="15">
    <source>
        <dbReference type="PROSITE" id="PS51903"/>
    </source>
</evidence>
<evidence type="ECO:0000256" key="12">
    <source>
        <dbReference type="PROSITE-ProRule" id="PRU01251"/>
    </source>
</evidence>
<keyword evidence="7" id="KW-0548">Nucleotidyltransferase</keyword>
<evidence type="ECO:0000256" key="5">
    <source>
        <dbReference type="ARBA" id="ARBA00022679"/>
    </source>
</evidence>
<sequence>MVRVAIVYTEAANPSAWEECARSLRDQGLEVLLFCADPLRRGPQLLEFLEQAHRENVASILAIEGNVLRCAPILSGHSNVPVFALCTSSEATDSAALRVLSDEPEFALVQPPTVAAAVGLLLRVLQRVPQTQPADTSSGERKSPVAPKSESGQVRAKPAAVTAREKHSDSDDWLTRIASNFRPQLKTQRIPTHRPNAPRPLEYSVELRKVVATARDIAAAYGSEFVGTLHYLAAIMDSPQSIGHEVLRRTNVDFDALAQRLTSAFPKAETQTVATFAPDAGATAMVSLARRIARNRGRPLLTTADFLEAIATQAESVAAQILDEVGVTLGKLHQLFEAPDLPAETLPESTLPKEPEQAPVVEIDPQEVLRLESRFFRQQRSSRETHAAARNMLSHQAEDNKSTATSVHIEVTETCRIPTDSAETKDSKGRTVPPIILKCDPLNPPLEVVERAADFLLEGKTVCFPTDTVYGVGVDATNPDAVERLYSLKERMREKPIAVLIHSTTQLRHIVQEIPHDLEPIMEKYWPGPLTIVFRRRARNFEAISRDNTIGLRIPNHYVTLAILSMVGRPLATSSANISGDVSAVEPHEALAQLGDRLDMLIDAGRTPGGSASTVLSVVEKPYRILRQGPVSKEEIETLLGNEVVVG</sequence>
<evidence type="ECO:0000259" key="14">
    <source>
        <dbReference type="PROSITE" id="PS51163"/>
    </source>
</evidence>
<protein>
    <recommendedName>
        <fullName evidence="10">L-threonylcarbamoyladenylate synthase</fullName>
        <ecNumber evidence="3">2.7.7.87</ecNumber>
    </recommendedName>
    <alternativeName>
        <fullName evidence="10">L-threonylcarbamoyladenylate synthase</fullName>
    </alternativeName>
</protein>